<comment type="pathway">
    <text evidence="3 21">Carbohydrate metabolism; tricarboxylic acid cycle; fumarate from succinate (bacterial route): step 1/1.</text>
</comment>
<keyword evidence="7 21" id="KW-0813">Transport</keyword>
<evidence type="ECO:0000313" key="25">
    <source>
        <dbReference type="Proteomes" id="UP000218160"/>
    </source>
</evidence>
<evidence type="ECO:0000256" key="20">
    <source>
        <dbReference type="PIRSR" id="PIRSR611281-4"/>
    </source>
</evidence>
<dbReference type="SUPFAM" id="SSF51905">
    <property type="entry name" value="FAD/NAD(P)-binding domain"/>
    <property type="match status" value="1"/>
</dbReference>
<dbReference type="Proteomes" id="UP000218160">
    <property type="component" value="Chromosome 2"/>
</dbReference>
<dbReference type="Gene3D" id="3.90.700.10">
    <property type="entry name" value="Succinate dehydrogenase/fumarate reductase flavoprotein, catalytic domain"/>
    <property type="match status" value="1"/>
</dbReference>
<proteinExistence type="inferred from homology"/>
<dbReference type="GO" id="GO:0006099">
    <property type="term" value="P:tricarboxylic acid cycle"/>
    <property type="evidence" value="ECO:0007669"/>
    <property type="project" value="UniProtKB-UniRule"/>
</dbReference>
<dbReference type="GO" id="GO:0008177">
    <property type="term" value="F:succinate dehydrogenase (quinone) activity"/>
    <property type="evidence" value="ECO:0007669"/>
    <property type="project" value="UniProtKB-EC"/>
</dbReference>
<reference evidence="25" key="1">
    <citation type="submission" date="2017-04" db="EMBL/GenBank/DDBJ databases">
        <title>Genome evolution of the luminous symbionts of deep sea anglerfish.</title>
        <authorList>
            <person name="Hendry T.A."/>
        </authorList>
    </citation>
    <scope>NUCLEOTIDE SEQUENCE [LARGE SCALE GENOMIC DNA]</scope>
</reference>
<dbReference type="InterPro" id="IPR003953">
    <property type="entry name" value="FAD-dep_OxRdtase_2_FAD-bd"/>
</dbReference>
<keyword evidence="11 19" id="KW-0274">FAD</keyword>
<dbReference type="InterPro" id="IPR037099">
    <property type="entry name" value="Fum_R/Succ_DH_flav-like_C_sf"/>
</dbReference>
<evidence type="ECO:0000256" key="3">
    <source>
        <dbReference type="ARBA" id="ARBA00004894"/>
    </source>
</evidence>
<dbReference type="Pfam" id="PF02910">
    <property type="entry name" value="Succ_DH_flav_C"/>
    <property type="match status" value="1"/>
</dbReference>
<dbReference type="InterPro" id="IPR003952">
    <property type="entry name" value="FRD_SDH_FAD_BS"/>
</dbReference>
<keyword evidence="25" id="KW-1185">Reference proteome</keyword>
<evidence type="ECO:0000256" key="21">
    <source>
        <dbReference type="RuleBase" id="RU362051"/>
    </source>
</evidence>
<dbReference type="GO" id="GO:0050660">
    <property type="term" value="F:flavin adenine dinucleotide binding"/>
    <property type="evidence" value="ECO:0007669"/>
    <property type="project" value="UniProtKB-UniRule"/>
</dbReference>
<comment type="cofactor">
    <cofactor evidence="19">
        <name>FAD</name>
        <dbReference type="ChEBI" id="CHEBI:57692"/>
    </cofactor>
    <text evidence="19">Flavinylated by SdhE, about 5% flavinylation occurs in the absence of SdhE.</text>
</comment>
<dbReference type="InterPro" id="IPR027477">
    <property type="entry name" value="Succ_DH/fumarate_Rdtase_cat_sf"/>
</dbReference>
<evidence type="ECO:0000256" key="18">
    <source>
        <dbReference type="PIRSR" id="PIRSR611281-2"/>
    </source>
</evidence>
<dbReference type="Gene3D" id="1.20.58.100">
    <property type="entry name" value="Fumarate reductase/succinate dehydrogenase flavoprotein-like, C-terminal domain"/>
    <property type="match status" value="1"/>
</dbReference>
<dbReference type="GO" id="GO:0009061">
    <property type="term" value="P:anaerobic respiration"/>
    <property type="evidence" value="ECO:0007669"/>
    <property type="project" value="TreeGrafter"/>
</dbReference>
<evidence type="ECO:0000256" key="6">
    <source>
        <dbReference type="ARBA" id="ARBA00019965"/>
    </source>
</evidence>
<dbReference type="InterPro" id="IPR014006">
    <property type="entry name" value="Succ_Dhase_FrdA_Gneg"/>
</dbReference>
<dbReference type="EC" id="1.3.5.1" evidence="5 21"/>
<keyword evidence="12 21" id="KW-0249">Electron transport</keyword>
<feature type="modified residue" description="Tele-8alpha-FAD histidine" evidence="20">
    <location>
        <position position="43"/>
    </location>
</feature>
<feature type="binding site" evidence="18">
    <location>
        <position position="252"/>
    </location>
    <ligand>
        <name>substrate</name>
    </ligand>
</feature>
<evidence type="ECO:0000256" key="7">
    <source>
        <dbReference type="ARBA" id="ARBA00022448"/>
    </source>
</evidence>
<dbReference type="RefSeq" id="WP_394336797.1">
    <property type="nucleotide sequence ID" value="NZ_CP020663.1"/>
</dbReference>
<dbReference type="NCBIfam" id="TIGR01812">
    <property type="entry name" value="sdhA_frdA_Gneg"/>
    <property type="match status" value="1"/>
</dbReference>
<evidence type="ECO:0000256" key="4">
    <source>
        <dbReference type="ARBA" id="ARBA00008040"/>
    </source>
</evidence>
<evidence type="ECO:0000256" key="19">
    <source>
        <dbReference type="PIRSR" id="PIRSR611281-3"/>
    </source>
</evidence>
<sequence length="586" mass="64700">MLIKEFDAIVIGAGGAGMRAALQISEEGLSCALLSKVFPTRSHTVSAQGGITVALGNSHEDNWEWHMYDTVKGSDYIGDQNAIEYMCKTGPQSIIELERMGLPFSRFEDGSIYQRPFGGQSKAFGGEQAVRTAAAADRTGHALLHTLYQQNIKNKTTIFSEWYALDLVKNQDDVIVGATVMCMENSEIYYFKAKATILATGGAGRIYQSTTNAHINTGDGIGMALRAGVPLQDMEMWQFHPTGIAGAGVLVTEGCRGEGGYLLNKNNERFMERYAPNAKDLAGRDVVARSMMVEIREGRGCDGPWGPHLKLKLDHLGRDVLEARLPGILELSRTFAHVDPIKESIPVIPTCHYMMGGVPTQISGQVIKQDLHGNDVEIQGLFACGEIANVSVHGANRLGGNSLLDLIVFGRATGLHLGETLLTQVEVRDASESDIEASLDRVNRWNLTQQGEDPVQIRKDLQSCMHNNFSVFREGDAMAKGLEELKIIRERLQEACLDDTSSEFNTQRIECLELENLLATACATAVAANYRTESRGAHARFDFQDRDDANWLCHTIYNPETEEMTKRNVNMTPIHRETFPPKVRVY</sequence>
<evidence type="ECO:0000256" key="1">
    <source>
        <dbReference type="ARBA" id="ARBA00002054"/>
    </source>
</evidence>
<gene>
    <name evidence="24" type="ORF">BTN50_1977</name>
</gene>
<evidence type="ECO:0000313" key="24">
    <source>
        <dbReference type="EMBL" id="ATF10392.1"/>
    </source>
</evidence>
<keyword evidence="10 19" id="KW-0285">Flavoprotein</keyword>
<keyword evidence="13 21" id="KW-0560">Oxidoreductase</keyword>
<evidence type="ECO:0000256" key="11">
    <source>
        <dbReference type="ARBA" id="ARBA00022827"/>
    </source>
</evidence>
<dbReference type="SUPFAM" id="SSF56425">
    <property type="entry name" value="Succinate dehydrogenase/fumarate reductase flavoprotein, catalytic domain"/>
    <property type="match status" value="1"/>
</dbReference>
<evidence type="ECO:0000256" key="5">
    <source>
        <dbReference type="ARBA" id="ARBA00012792"/>
    </source>
</evidence>
<dbReference type="PANTHER" id="PTHR11632">
    <property type="entry name" value="SUCCINATE DEHYDROGENASE 2 FLAVOPROTEIN SUBUNIT"/>
    <property type="match status" value="1"/>
</dbReference>
<evidence type="ECO:0000256" key="10">
    <source>
        <dbReference type="ARBA" id="ARBA00022630"/>
    </source>
</evidence>
<feature type="domain" description="FAD-dependent oxidoreductase 2 FAD-binding" evidence="22">
    <location>
        <begin position="7"/>
        <end position="403"/>
    </location>
</feature>
<evidence type="ECO:0000259" key="22">
    <source>
        <dbReference type="Pfam" id="PF00890"/>
    </source>
</evidence>
<evidence type="ECO:0000256" key="12">
    <source>
        <dbReference type="ARBA" id="ARBA00022982"/>
    </source>
</evidence>
<dbReference type="InterPro" id="IPR030664">
    <property type="entry name" value="SdhA/FrdA/AprA"/>
</dbReference>
<feature type="domain" description="Fumarate reductase/succinate dehydrogenase flavoprotein-like C-terminal" evidence="23">
    <location>
        <begin position="458"/>
        <end position="586"/>
    </location>
</feature>
<dbReference type="InterPro" id="IPR015939">
    <property type="entry name" value="Fum_Rdtase/Succ_DH_flav-like_C"/>
</dbReference>
<feature type="active site" description="Proton acceptor" evidence="17">
    <location>
        <position position="284"/>
    </location>
</feature>
<dbReference type="EMBL" id="CP020663">
    <property type="protein sequence ID" value="ATF10392.1"/>
    <property type="molecule type" value="Genomic_DNA"/>
</dbReference>
<evidence type="ECO:0000256" key="14">
    <source>
        <dbReference type="ARBA" id="ARBA00023136"/>
    </source>
</evidence>
<evidence type="ECO:0000256" key="8">
    <source>
        <dbReference type="ARBA" id="ARBA00022475"/>
    </source>
</evidence>
<dbReference type="GO" id="GO:0022900">
    <property type="term" value="P:electron transport chain"/>
    <property type="evidence" value="ECO:0007669"/>
    <property type="project" value="UniProtKB-UniRule"/>
</dbReference>
<feature type="binding site" evidence="19">
    <location>
        <position position="219"/>
    </location>
    <ligand>
        <name>FAD</name>
        <dbReference type="ChEBI" id="CHEBI:57692"/>
    </ligand>
</feature>
<dbReference type="KEGG" id="elux:BTN50_1977"/>
<dbReference type="FunFam" id="4.10.80.40:FF:000001">
    <property type="entry name" value="Succinate dehydrogenase flavoprotein subunit"/>
    <property type="match status" value="1"/>
</dbReference>
<feature type="binding site" evidence="18">
    <location>
        <position position="397"/>
    </location>
    <ligand>
        <name>substrate</name>
    </ligand>
</feature>
<evidence type="ECO:0000256" key="17">
    <source>
        <dbReference type="PIRSR" id="PIRSR000171-1"/>
    </source>
</evidence>
<feature type="binding site" evidence="19">
    <location>
        <begin position="12"/>
        <end position="17"/>
    </location>
    <ligand>
        <name>FAD</name>
        <dbReference type="ChEBI" id="CHEBI:57692"/>
    </ligand>
</feature>
<dbReference type="PROSITE" id="PS00504">
    <property type="entry name" value="FRD_SDH_FAD_BINDING"/>
    <property type="match status" value="1"/>
</dbReference>
<evidence type="ECO:0000256" key="13">
    <source>
        <dbReference type="ARBA" id="ARBA00023002"/>
    </source>
</evidence>
<evidence type="ECO:0000256" key="2">
    <source>
        <dbReference type="ARBA" id="ARBA00004515"/>
    </source>
</evidence>
<evidence type="ECO:0000256" key="15">
    <source>
        <dbReference type="ARBA" id="ARBA00049220"/>
    </source>
</evidence>
<keyword evidence="14 21" id="KW-0472">Membrane</keyword>
<dbReference type="FunFam" id="3.90.700.10:FF:000001">
    <property type="entry name" value="Mitochondrial succinate dehydrogenase flavoprotein subunit"/>
    <property type="match status" value="1"/>
</dbReference>
<protein>
    <recommendedName>
        <fullName evidence="6 16">Succinate dehydrogenase flavoprotein subunit</fullName>
        <ecNumber evidence="5 21">1.3.5.1</ecNumber>
    </recommendedName>
</protein>
<feature type="binding site" evidence="19">
    <location>
        <begin position="402"/>
        <end position="403"/>
    </location>
    <ligand>
        <name>FAD</name>
        <dbReference type="ChEBI" id="CHEBI:57692"/>
    </ligand>
</feature>
<comment type="catalytic activity">
    <reaction evidence="15 21">
        <text>a quinone + succinate = fumarate + a quinol</text>
        <dbReference type="Rhea" id="RHEA:40523"/>
        <dbReference type="ChEBI" id="CHEBI:24646"/>
        <dbReference type="ChEBI" id="CHEBI:29806"/>
        <dbReference type="ChEBI" id="CHEBI:30031"/>
        <dbReference type="ChEBI" id="CHEBI:132124"/>
        <dbReference type="EC" id="1.3.5.1"/>
    </reaction>
</comment>
<dbReference type="UniPathway" id="UPA00223">
    <property type="reaction ID" value="UER01005"/>
</dbReference>
<comment type="similarity">
    <text evidence="4 21">Belongs to the FAD-dependent oxidoreductase 2 family. FRD/SDH subfamily.</text>
</comment>
<feature type="binding site" evidence="19">
    <location>
        <begin position="35"/>
        <end position="50"/>
    </location>
    <ligand>
        <name>FAD</name>
        <dbReference type="ChEBI" id="CHEBI:57692"/>
    </ligand>
</feature>
<name>A0A291BBK5_9GAMM</name>
<accession>A0A291BBK5</accession>
<dbReference type="PIRSF" id="PIRSF000171">
    <property type="entry name" value="SDHA_APRA_LASPO"/>
    <property type="match status" value="1"/>
</dbReference>
<dbReference type="GO" id="GO:0009055">
    <property type="term" value="F:electron transfer activity"/>
    <property type="evidence" value="ECO:0007669"/>
    <property type="project" value="TreeGrafter"/>
</dbReference>
<feature type="binding site" evidence="18">
    <location>
        <position position="352"/>
    </location>
    <ligand>
        <name>substrate</name>
    </ligand>
</feature>
<feature type="binding site" evidence="19">
    <location>
        <position position="386"/>
    </location>
    <ligand>
        <name>FAD</name>
        <dbReference type="ChEBI" id="CHEBI:57692"/>
    </ligand>
</feature>
<keyword evidence="8" id="KW-1003">Cell membrane</keyword>
<dbReference type="SUPFAM" id="SSF46977">
    <property type="entry name" value="Succinate dehydrogenase/fumarate reductase flavoprotein C-terminal domain"/>
    <property type="match status" value="1"/>
</dbReference>
<keyword evidence="9 21" id="KW-0997">Cell inner membrane</keyword>
<dbReference type="InterPro" id="IPR011281">
    <property type="entry name" value="Succ_DH_flav_su_fwd"/>
</dbReference>
<dbReference type="Pfam" id="PF00890">
    <property type="entry name" value="FAD_binding_2"/>
    <property type="match status" value="1"/>
</dbReference>
<dbReference type="GO" id="GO:0005886">
    <property type="term" value="C:plasma membrane"/>
    <property type="evidence" value="ECO:0007669"/>
    <property type="project" value="UniProtKB-SubCell"/>
</dbReference>
<keyword evidence="21" id="KW-0816">Tricarboxylic acid cycle</keyword>
<organism evidence="24 25">
    <name type="scientific">Candidatus Enterovibrio altilux</name>
    <dbReference type="NCBI Taxonomy" id="1927128"/>
    <lineage>
        <taxon>Bacteria</taxon>
        <taxon>Pseudomonadati</taxon>
        <taxon>Pseudomonadota</taxon>
        <taxon>Gammaproteobacteria</taxon>
        <taxon>Vibrionales</taxon>
        <taxon>Vibrionaceae</taxon>
        <taxon>Enterovibrio</taxon>
    </lineage>
</organism>
<dbReference type="Gene3D" id="3.50.50.60">
    <property type="entry name" value="FAD/NAD(P)-binding domain"/>
    <property type="match status" value="1"/>
</dbReference>
<dbReference type="Gene3D" id="4.10.80.40">
    <property type="entry name" value="succinate dehydrogenase protein domain"/>
    <property type="match status" value="1"/>
</dbReference>
<evidence type="ECO:0000259" key="23">
    <source>
        <dbReference type="Pfam" id="PF02910"/>
    </source>
</evidence>
<feature type="binding site" evidence="18">
    <location>
        <position position="240"/>
    </location>
    <ligand>
        <name>substrate</name>
    </ligand>
</feature>
<dbReference type="FunFam" id="1.20.58.100:FF:000001">
    <property type="entry name" value="Succinate dehydrogenase flavoprotein subunit (SdhA)"/>
    <property type="match status" value="1"/>
</dbReference>
<dbReference type="InterPro" id="IPR036188">
    <property type="entry name" value="FAD/NAD-bd_sf"/>
</dbReference>
<dbReference type="AlphaFoldDB" id="A0A291BBK5"/>
<evidence type="ECO:0000256" key="16">
    <source>
        <dbReference type="NCBIfam" id="TIGR01816"/>
    </source>
</evidence>
<evidence type="ECO:0000256" key="9">
    <source>
        <dbReference type="ARBA" id="ARBA00022519"/>
    </source>
</evidence>
<comment type="subcellular location">
    <subcellularLocation>
        <location evidence="2 21">Cell inner membrane</location>
        <topology evidence="2 21">Peripheral membrane protein</topology>
        <orientation evidence="2 21">Cytoplasmic side</orientation>
    </subcellularLocation>
</comment>
<comment type="function">
    <text evidence="1">Two distinct, membrane-bound, FAD-containing enzymes are responsible for the catalysis of fumarate and succinate interconversion; the fumarate reductase is used in anaerobic growth, and the succinate dehydrogenase is used in aerobic growth.</text>
</comment>
<dbReference type="PANTHER" id="PTHR11632:SF51">
    <property type="entry name" value="SUCCINATE DEHYDROGENASE [UBIQUINONE] FLAVOPROTEIN SUBUNIT, MITOCHONDRIAL"/>
    <property type="match status" value="1"/>
</dbReference>
<dbReference type="NCBIfam" id="TIGR01816">
    <property type="entry name" value="sdhA_forward"/>
    <property type="match status" value="1"/>
</dbReference>